<dbReference type="AlphaFoldDB" id="A0A2P5ERB4"/>
<evidence type="ECO:0000313" key="1">
    <source>
        <dbReference type="EMBL" id="PON88090.1"/>
    </source>
</evidence>
<dbReference type="EMBL" id="JXTC01000109">
    <property type="protein sequence ID" value="PON88090.1"/>
    <property type="molecule type" value="Genomic_DNA"/>
</dbReference>
<evidence type="ECO:0000313" key="2">
    <source>
        <dbReference type="Proteomes" id="UP000237000"/>
    </source>
</evidence>
<protein>
    <submittedName>
        <fullName evidence="1">Uncharacterized protein</fullName>
    </submittedName>
</protein>
<gene>
    <name evidence="1" type="ORF">TorRG33x02_161160</name>
</gene>
<dbReference type="InParanoid" id="A0A2P5ERB4"/>
<reference evidence="2" key="1">
    <citation type="submission" date="2016-06" db="EMBL/GenBank/DDBJ databases">
        <title>Parallel loss of symbiosis genes in relatives of nitrogen-fixing non-legume Parasponia.</title>
        <authorList>
            <person name="Van Velzen R."/>
            <person name="Holmer R."/>
            <person name="Bu F."/>
            <person name="Rutten L."/>
            <person name="Van Zeijl A."/>
            <person name="Liu W."/>
            <person name="Santuari L."/>
            <person name="Cao Q."/>
            <person name="Sharma T."/>
            <person name="Shen D."/>
            <person name="Roswanjaya Y."/>
            <person name="Wardhani T."/>
            <person name="Kalhor M.S."/>
            <person name="Jansen J."/>
            <person name="Van den Hoogen J."/>
            <person name="Gungor B."/>
            <person name="Hartog M."/>
            <person name="Hontelez J."/>
            <person name="Verver J."/>
            <person name="Yang W.-C."/>
            <person name="Schijlen E."/>
            <person name="Repin R."/>
            <person name="Schilthuizen M."/>
            <person name="Schranz E."/>
            <person name="Heidstra R."/>
            <person name="Miyata K."/>
            <person name="Fedorova E."/>
            <person name="Kohlen W."/>
            <person name="Bisseling T."/>
            <person name="Smit S."/>
            <person name="Geurts R."/>
        </authorList>
    </citation>
    <scope>NUCLEOTIDE SEQUENCE [LARGE SCALE GENOMIC DNA]</scope>
    <source>
        <strain evidence="2">cv. RG33-2</strain>
    </source>
</reference>
<sequence length="82" mass="9186">MISELEQENHALNTLANEGFDCLWVRCRRNDFDGDDLAFFGAAAFFGFKALSAFTSDTNGMISMITSAEAMVQLSESTWEKY</sequence>
<accession>A0A2P5ERB4</accession>
<name>A0A2P5ERB4_TREOI</name>
<comment type="caution">
    <text evidence="1">The sequence shown here is derived from an EMBL/GenBank/DDBJ whole genome shotgun (WGS) entry which is preliminary data.</text>
</comment>
<keyword evidence="2" id="KW-1185">Reference proteome</keyword>
<organism evidence="1 2">
    <name type="scientific">Trema orientale</name>
    <name type="common">Charcoal tree</name>
    <name type="synonym">Celtis orientalis</name>
    <dbReference type="NCBI Taxonomy" id="63057"/>
    <lineage>
        <taxon>Eukaryota</taxon>
        <taxon>Viridiplantae</taxon>
        <taxon>Streptophyta</taxon>
        <taxon>Embryophyta</taxon>
        <taxon>Tracheophyta</taxon>
        <taxon>Spermatophyta</taxon>
        <taxon>Magnoliopsida</taxon>
        <taxon>eudicotyledons</taxon>
        <taxon>Gunneridae</taxon>
        <taxon>Pentapetalae</taxon>
        <taxon>rosids</taxon>
        <taxon>fabids</taxon>
        <taxon>Rosales</taxon>
        <taxon>Cannabaceae</taxon>
        <taxon>Trema</taxon>
    </lineage>
</organism>
<dbReference type="Proteomes" id="UP000237000">
    <property type="component" value="Unassembled WGS sequence"/>
</dbReference>
<proteinExistence type="predicted"/>